<keyword evidence="8 12" id="KW-0694">RNA-binding</keyword>
<comment type="similarity">
    <text evidence="2 13">Belongs to the BBP/SF1 family.</text>
</comment>
<dbReference type="InterPro" id="IPR001878">
    <property type="entry name" value="Znf_CCHC"/>
</dbReference>
<keyword evidence="10 13" id="KW-0539">Nucleus</keyword>
<keyword evidence="6 11" id="KW-0863">Zinc-finger</keyword>
<evidence type="ECO:0000256" key="11">
    <source>
        <dbReference type="PROSITE-ProRule" id="PRU00047"/>
    </source>
</evidence>
<dbReference type="Pfam" id="PF16275">
    <property type="entry name" value="SF1-HH"/>
    <property type="match status" value="1"/>
</dbReference>
<dbReference type="Gene3D" id="6.10.140.1790">
    <property type="match status" value="1"/>
</dbReference>
<reference evidence="16 17" key="1">
    <citation type="submission" date="2015-10" db="EMBL/GenBank/DDBJ databases">
        <title>Draft genomes sequences of Candida glabrata isolates 1A, 1B, 2A, 2B, 3A and 3B.</title>
        <authorList>
            <person name="Haavelsrud O.E."/>
            <person name="Gaustad P."/>
        </authorList>
    </citation>
    <scope>NUCLEOTIDE SEQUENCE [LARGE SCALE GENOMIC DNA]</scope>
    <source>
        <strain evidence="16">910700640</strain>
    </source>
</reference>
<dbReference type="InterPro" id="IPR004087">
    <property type="entry name" value="KH_dom"/>
</dbReference>
<dbReference type="InterPro" id="IPR047086">
    <property type="entry name" value="SF1-HH_sf"/>
</dbReference>
<feature type="region of interest" description="Disordered" evidence="14">
    <location>
        <begin position="432"/>
        <end position="464"/>
    </location>
</feature>
<dbReference type="GO" id="GO:0008270">
    <property type="term" value="F:zinc ion binding"/>
    <property type="evidence" value="ECO:0007669"/>
    <property type="project" value="UniProtKB-UniRule"/>
</dbReference>
<dbReference type="Pfam" id="PF00098">
    <property type="entry name" value="zf-CCHC"/>
    <property type="match status" value="1"/>
</dbReference>
<dbReference type="VEuPathDB" id="FungiDB:B1J91_D02354g"/>
<evidence type="ECO:0000259" key="15">
    <source>
        <dbReference type="PROSITE" id="PS50158"/>
    </source>
</evidence>
<comment type="subcellular location">
    <subcellularLocation>
        <location evidence="1 13">Nucleus</location>
    </subcellularLocation>
</comment>
<dbReference type="PANTHER" id="PTHR11208:SF45">
    <property type="entry name" value="SPLICING FACTOR 1"/>
    <property type="match status" value="1"/>
</dbReference>
<dbReference type="InterPro" id="IPR032570">
    <property type="entry name" value="SF1-HH"/>
</dbReference>
<keyword evidence="5 13" id="KW-0479">Metal-binding</keyword>
<evidence type="ECO:0000256" key="2">
    <source>
        <dbReference type="ARBA" id="ARBA00010382"/>
    </source>
</evidence>
<dbReference type="PANTHER" id="PTHR11208">
    <property type="entry name" value="RNA-BINDING PROTEIN RELATED"/>
    <property type="match status" value="1"/>
</dbReference>
<feature type="region of interest" description="Disordered" evidence="14">
    <location>
        <begin position="1"/>
        <end position="22"/>
    </location>
</feature>
<dbReference type="GO" id="GO:0000398">
    <property type="term" value="P:mRNA splicing, via spliceosome"/>
    <property type="evidence" value="ECO:0007669"/>
    <property type="project" value="UniProtKB-UniRule"/>
</dbReference>
<dbReference type="GO" id="GO:0005829">
    <property type="term" value="C:cytosol"/>
    <property type="evidence" value="ECO:0007669"/>
    <property type="project" value="EnsemblFungi"/>
</dbReference>
<dbReference type="SMART" id="SM00343">
    <property type="entry name" value="ZnF_C2HC"/>
    <property type="match status" value="2"/>
</dbReference>
<evidence type="ECO:0000256" key="12">
    <source>
        <dbReference type="PROSITE-ProRule" id="PRU00117"/>
    </source>
</evidence>
<keyword evidence="9 13" id="KW-0508">mRNA splicing</keyword>
<dbReference type="VEuPathDB" id="FungiDB:CAGL0D02354g"/>
<feature type="compositionally biased region" description="Polar residues" evidence="14">
    <location>
        <begin position="339"/>
        <end position="360"/>
    </location>
</feature>
<dbReference type="EMBL" id="LLZZ01000131">
    <property type="protein sequence ID" value="KTB01350.1"/>
    <property type="molecule type" value="Genomic_DNA"/>
</dbReference>
<evidence type="ECO:0000256" key="7">
    <source>
        <dbReference type="ARBA" id="ARBA00022833"/>
    </source>
</evidence>
<dbReference type="GO" id="GO:0003729">
    <property type="term" value="F:mRNA binding"/>
    <property type="evidence" value="ECO:0007669"/>
    <property type="project" value="TreeGrafter"/>
</dbReference>
<dbReference type="VEuPathDB" id="FungiDB:GWK60_D02519"/>
<keyword evidence="13" id="KW-0747">Spliceosome</keyword>
<dbReference type="SUPFAM" id="SSF57756">
    <property type="entry name" value="Retrovirus zinc finger-like domains"/>
    <property type="match status" value="1"/>
</dbReference>
<feature type="domain" description="CCHC-type" evidence="15">
    <location>
        <begin position="284"/>
        <end position="299"/>
    </location>
</feature>
<dbReference type="AlphaFoldDB" id="A0A0W0CP56"/>
<dbReference type="CDD" id="cd02395">
    <property type="entry name" value="KH-I_BBP"/>
    <property type="match status" value="1"/>
</dbReference>
<feature type="domain" description="CCHC-type" evidence="15">
    <location>
        <begin position="259"/>
        <end position="273"/>
    </location>
</feature>
<feature type="region of interest" description="Disordered" evidence="14">
    <location>
        <begin position="310"/>
        <end position="390"/>
    </location>
</feature>
<comment type="caution">
    <text evidence="16">The sequence shown here is derived from an EMBL/GenBank/DDBJ whole genome shotgun (WGS) entry which is preliminary data.</text>
</comment>
<dbReference type="Pfam" id="PF22675">
    <property type="entry name" value="KH-I_KHDC4-BBP"/>
    <property type="match status" value="1"/>
</dbReference>
<evidence type="ECO:0000256" key="1">
    <source>
        <dbReference type="ARBA" id="ARBA00004123"/>
    </source>
</evidence>
<feature type="compositionally biased region" description="Polar residues" evidence="14">
    <location>
        <begin position="319"/>
        <end position="330"/>
    </location>
</feature>
<dbReference type="InterPro" id="IPR036612">
    <property type="entry name" value="KH_dom_type_1_sf"/>
</dbReference>
<dbReference type="InterPro" id="IPR036875">
    <property type="entry name" value="Znf_CCHC_sf"/>
</dbReference>
<evidence type="ECO:0000256" key="10">
    <source>
        <dbReference type="ARBA" id="ARBA00023242"/>
    </source>
</evidence>
<evidence type="ECO:0000256" key="5">
    <source>
        <dbReference type="ARBA" id="ARBA00022723"/>
    </source>
</evidence>
<dbReference type="GO" id="GO:0048024">
    <property type="term" value="P:regulation of mRNA splicing, via spliceosome"/>
    <property type="evidence" value="ECO:0007669"/>
    <property type="project" value="TreeGrafter"/>
</dbReference>
<dbReference type="FunFam" id="3.30.1370.10:FF:000024">
    <property type="entry name" value="Branchpoint-bridging protein-like protein"/>
    <property type="match status" value="1"/>
</dbReference>
<dbReference type="InterPro" id="IPR045071">
    <property type="entry name" value="BBP-like"/>
</dbReference>
<dbReference type="Proteomes" id="UP000054886">
    <property type="component" value="Unassembled WGS sequence"/>
</dbReference>
<evidence type="ECO:0000313" key="17">
    <source>
        <dbReference type="Proteomes" id="UP000054886"/>
    </source>
</evidence>
<dbReference type="Gene3D" id="3.30.1370.10">
    <property type="entry name" value="K Homology domain, type 1"/>
    <property type="match status" value="1"/>
</dbReference>
<accession>A0A0W0CP56</accession>
<evidence type="ECO:0000256" key="4">
    <source>
        <dbReference type="ARBA" id="ARBA00022664"/>
    </source>
</evidence>
<feature type="compositionally biased region" description="Basic and acidic residues" evidence="14">
    <location>
        <begin position="1"/>
        <end position="11"/>
    </location>
</feature>
<evidence type="ECO:0000256" key="3">
    <source>
        <dbReference type="ARBA" id="ARBA00017984"/>
    </source>
</evidence>
<dbReference type="GO" id="GO:0045131">
    <property type="term" value="F:pre-mRNA branch point binding"/>
    <property type="evidence" value="ECO:0007669"/>
    <property type="project" value="UniProtKB-UniRule"/>
</dbReference>
<organism evidence="16 17">
    <name type="scientific">Candida glabrata</name>
    <name type="common">Yeast</name>
    <name type="synonym">Torulopsis glabrata</name>
    <dbReference type="NCBI Taxonomy" id="5478"/>
    <lineage>
        <taxon>Eukaryota</taxon>
        <taxon>Fungi</taxon>
        <taxon>Dikarya</taxon>
        <taxon>Ascomycota</taxon>
        <taxon>Saccharomycotina</taxon>
        <taxon>Saccharomycetes</taxon>
        <taxon>Saccharomycetales</taxon>
        <taxon>Saccharomycetaceae</taxon>
        <taxon>Nakaseomyces</taxon>
    </lineage>
</organism>
<keyword evidence="7 13" id="KW-0862">Zinc</keyword>
<gene>
    <name evidence="16" type="ORF">AO440_000711</name>
</gene>
<proteinExistence type="inferred from homology"/>
<name>A0A0W0CP56_CANGB</name>
<dbReference type="SMART" id="SM00322">
    <property type="entry name" value="KH"/>
    <property type="match status" value="1"/>
</dbReference>
<protein>
    <recommendedName>
        <fullName evidence="3 13">Branchpoint-bridging protein</fullName>
    </recommendedName>
</protein>
<comment type="function">
    <text evidence="13">Necessary for the splicing of pre-mRNA. Has a role in the recognition of the branch site (5'-UACUAAC-3'), the pyrimidine tract and the 3'-splice site at the 3'-end of introns.</text>
</comment>
<dbReference type="Gene3D" id="4.10.60.10">
    <property type="entry name" value="Zinc finger, CCHC-type"/>
    <property type="match status" value="1"/>
</dbReference>
<dbReference type="PROSITE" id="PS50158">
    <property type="entry name" value="ZF_CCHC"/>
    <property type="match status" value="2"/>
</dbReference>
<evidence type="ECO:0000256" key="9">
    <source>
        <dbReference type="ARBA" id="ARBA00023187"/>
    </source>
</evidence>
<keyword evidence="4 13" id="KW-0507">mRNA processing</keyword>
<evidence type="ECO:0000256" key="8">
    <source>
        <dbReference type="ARBA" id="ARBA00022884"/>
    </source>
</evidence>
<dbReference type="InterPro" id="IPR055256">
    <property type="entry name" value="KH_1_KHDC4/BBP-like"/>
</dbReference>
<evidence type="ECO:0000256" key="6">
    <source>
        <dbReference type="ARBA" id="ARBA00022771"/>
    </source>
</evidence>
<dbReference type="VEuPathDB" id="FungiDB:GVI51_D02299"/>
<evidence type="ECO:0000313" key="16">
    <source>
        <dbReference type="EMBL" id="KTB01350.1"/>
    </source>
</evidence>
<sequence>MSERREEERGRTGFSMKKNHNSNFNRRNQEQIHQKLPTKISGPLTLEQLCAYQHMFRIQEISSIIKSHNFEIPNARNRSPSPPPVYDAEGKRINTREQLYKKKLMNERFKLVEVVSKLIPGYSAPKDYKRPTTFQEKYYIPVSQYPQINFVGLLLGPRGKTLRKMQEDSGCKIAIRGRGSVKEGKTSSDLPPGAMDFSDPLHCLIIADNEEKIENGIKACRNIVIKAVTSPEGQNELKRGQLRELAELNGTLREDNRPCATCGQQGHKKYECPHRETFAMKIICRRCNQPGHTIRDCTSDSNYGQQIHSSRYNNEMPYQRTSTAVDQPSAYSRYGYTPRNHNGSSRFNDNSKYLNGNKRATPQPDLELETSHKRQQINPTSSSQDTLSHQTNHMTMTTIEDSGIDKLQLPAGMSNENPIPQPVNFNEIQINDVSGPNGTLEAPPGLDLGNNDSNITLQGPPGLN</sequence>
<evidence type="ECO:0000256" key="13">
    <source>
        <dbReference type="RuleBase" id="RU367126"/>
    </source>
</evidence>
<dbReference type="SUPFAM" id="SSF54791">
    <property type="entry name" value="Eukaryotic type KH-domain (KH-domain type I)"/>
    <property type="match status" value="1"/>
</dbReference>
<feature type="compositionally biased region" description="Polar residues" evidence="14">
    <location>
        <begin position="376"/>
        <end position="390"/>
    </location>
</feature>
<dbReference type="GO" id="GO:0000243">
    <property type="term" value="C:commitment complex"/>
    <property type="evidence" value="ECO:0007669"/>
    <property type="project" value="EnsemblFungi"/>
</dbReference>
<evidence type="ECO:0000256" key="14">
    <source>
        <dbReference type="SAM" id="MobiDB-lite"/>
    </source>
</evidence>
<dbReference type="PROSITE" id="PS50084">
    <property type="entry name" value="KH_TYPE_1"/>
    <property type="match status" value="1"/>
</dbReference>